<dbReference type="EMBL" id="MN740747">
    <property type="protein sequence ID" value="QHU09937.1"/>
    <property type="molecule type" value="Genomic_DNA"/>
</dbReference>
<feature type="transmembrane region" description="Helical" evidence="1">
    <location>
        <begin position="6"/>
        <end position="21"/>
    </location>
</feature>
<dbReference type="AlphaFoldDB" id="A0A6C0JZW0"/>
<keyword evidence="1" id="KW-0812">Transmembrane</keyword>
<keyword evidence="1" id="KW-0472">Membrane</keyword>
<accession>A0A6C0JZW0</accession>
<keyword evidence="1" id="KW-1133">Transmembrane helix</keyword>
<proteinExistence type="predicted"/>
<reference evidence="2" key="1">
    <citation type="journal article" date="2020" name="Nature">
        <title>Giant virus diversity and host interactions through global metagenomics.</title>
        <authorList>
            <person name="Schulz F."/>
            <person name="Roux S."/>
            <person name="Paez-Espino D."/>
            <person name="Jungbluth S."/>
            <person name="Walsh D.A."/>
            <person name="Denef V.J."/>
            <person name="McMahon K.D."/>
            <person name="Konstantinidis K.T."/>
            <person name="Eloe-Fadrosh E.A."/>
            <person name="Kyrpides N.C."/>
            <person name="Woyke T."/>
        </authorList>
    </citation>
    <scope>NUCLEOTIDE SEQUENCE</scope>
    <source>
        <strain evidence="2">GVMAG-S-1101164-164</strain>
    </source>
</reference>
<evidence type="ECO:0000313" key="2">
    <source>
        <dbReference type="EMBL" id="QHU09937.1"/>
    </source>
</evidence>
<name>A0A6C0JZW0_9ZZZZ</name>
<evidence type="ECO:0000256" key="1">
    <source>
        <dbReference type="SAM" id="Phobius"/>
    </source>
</evidence>
<sequence length="80" mass="8421">MMILYAGIGIALACFIIYVLDRKSKSEPLQWDVAGKLSTIGGLIASGIAFVTSGDIPIAETVAEVAKSVPEEMFVGTPTF</sequence>
<organism evidence="2">
    <name type="scientific">viral metagenome</name>
    <dbReference type="NCBI Taxonomy" id="1070528"/>
    <lineage>
        <taxon>unclassified sequences</taxon>
        <taxon>metagenomes</taxon>
        <taxon>organismal metagenomes</taxon>
    </lineage>
</organism>
<protein>
    <submittedName>
        <fullName evidence="2">Uncharacterized protein</fullName>
    </submittedName>
</protein>